<dbReference type="PROSITE" id="PS52019">
    <property type="entry name" value="PKS_MFAS_DH"/>
    <property type="match status" value="3"/>
</dbReference>
<dbReference type="PROSITE" id="PS00606">
    <property type="entry name" value="KS3_1"/>
    <property type="match status" value="2"/>
</dbReference>
<keyword evidence="2" id="KW-0597">Phosphoprotein</keyword>
<comment type="pathway">
    <text evidence="9">Antibiotic biosynthesis; erythromycin biosynthesis.</text>
</comment>
<feature type="domain" description="PKS/mFAS DH" evidence="16">
    <location>
        <begin position="138"/>
        <end position="400"/>
    </location>
</feature>
<keyword evidence="6" id="KW-0012">Acyltransferase</keyword>
<dbReference type="InterPro" id="IPR018201">
    <property type="entry name" value="Ketoacyl_synth_AS"/>
</dbReference>
<feature type="domain" description="Carrier" evidence="14">
    <location>
        <begin position="4120"/>
        <end position="4195"/>
    </location>
</feature>
<dbReference type="GO" id="GO:0004312">
    <property type="term" value="F:fatty acid synthase activity"/>
    <property type="evidence" value="ECO:0007669"/>
    <property type="project" value="TreeGrafter"/>
</dbReference>
<dbReference type="InterPro" id="IPR014030">
    <property type="entry name" value="Ketoacyl_synth_N"/>
</dbReference>
<evidence type="ECO:0000256" key="11">
    <source>
        <dbReference type="ARBA" id="ARBA00066981"/>
    </source>
</evidence>
<dbReference type="SUPFAM" id="SSF53901">
    <property type="entry name" value="Thiolase-like"/>
    <property type="match status" value="2"/>
</dbReference>
<dbReference type="SMART" id="SM00826">
    <property type="entry name" value="PKS_DH"/>
    <property type="match status" value="3"/>
</dbReference>
<feature type="domain" description="Ketosynthase family 3 (KS3)" evidence="15">
    <location>
        <begin position="909"/>
        <end position="1326"/>
    </location>
</feature>
<evidence type="ECO:0000256" key="7">
    <source>
        <dbReference type="ARBA" id="ARBA00052442"/>
    </source>
</evidence>
<dbReference type="InterPro" id="IPR036736">
    <property type="entry name" value="ACP-like_sf"/>
</dbReference>
<dbReference type="FunFam" id="1.10.1200.10:FF:000007">
    <property type="entry name" value="Probable polyketide synthase pks17"/>
    <property type="match status" value="1"/>
</dbReference>
<dbReference type="InterPro" id="IPR020807">
    <property type="entry name" value="PKS_DH"/>
</dbReference>
<evidence type="ECO:0000256" key="4">
    <source>
        <dbReference type="ARBA" id="ARBA00022737"/>
    </source>
</evidence>
<evidence type="ECO:0000256" key="1">
    <source>
        <dbReference type="ARBA" id="ARBA00022450"/>
    </source>
</evidence>
<dbReference type="GO" id="GO:0031177">
    <property type="term" value="F:phosphopantetheine binding"/>
    <property type="evidence" value="ECO:0007669"/>
    <property type="project" value="InterPro"/>
</dbReference>
<dbReference type="InterPro" id="IPR057326">
    <property type="entry name" value="KR_dom"/>
</dbReference>
<dbReference type="InterPro" id="IPR020806">
    <property type="entry name" value="PKS_PP-bd"/>
</dbReference>
<dbReference type="Gene3D" id="3.10.129.110">
    <property type="entry name" value="Polyketide synthase dehydratase"/>
    <property type="match status" value="3"/>
</dbReference>
<dbReference type="InterPro" id="IPR006162">
    <property type="entry name" value="Ppantetheine_attach_site"/>
</dbReference>
<feature type="active site" description="Proton donor; for dehydratase activity" evidence="12">
    <location>
        <position position="1959"/>
    </location>
</feature>
<evidence type="ECO:0000256" key="8">
    <source>
        <dbReference type="ARBA" id="ARBA00060158"/>
    </source>
</evidence>
<feature type="region of interest" description="N-terminal hotdog fold" evidence="12">
    <location>
        <begin position="1773"/>
        <end position="1891"/>
    </location>
</feature>
<dbReference type="SMART" id="SM01294">
    <property type="entry name" value="PKS_PP_betabranch"/>
    <property type="match status" value="2"/>
</dbReference>
<dbReference type="InterPro" id="IPR014031">
    <property type="entry name" value="Ketoacyl_synth_C"/>
</dbReference>
<feature type="active site" description="Proton acceptor; for dehydratase activity" evidence="12">
    <location>
        <position position="3446"/>
    </location>
</feature>
<name>A0A7Z0WFK1_9PSEU</name>
<dbReference type="Pfam" id="PF08659">
    <property type="entry name" value="KR"/>
    <property type="match status" value="3"/>
</dbReference>
<reference evidence="17 18" key="1">
    <citation type="submission" date="2016-12" db="EMBL/GenBank/DDBJ databases">
        <title>The draft genome sequence of Actinophytocola xinjiangensis.</title>
        <authorList>
            <person name="Wang W."/>
            <person name="Yuan L."/>
        </authorList>
    </citation>
    <scope>NUCLEOTIDE SEQUENCE [LARGE SCALE GENOMIC DNA]</scope>
    <source>
        <strain evidence="17 18">CGMCC 4.4663</strain>
    </source>
</reference>
<feature type="region of interest" description="C-terminal hotdog fold" evidence="12">
    <location>
        <begin position="3544"/>
        <end position="3679"/>
    </location>
</feature>
<feature type="region of interest" description="Disordered" evidence="13">
    <location>
        <begin position="2966"/>
        <end position="2987"/>
    </location>
</feature>
<dbReference type="Pfam" id="PF00109">
    <property type="entry name" value="ketoacyl-synt"/>
    <property type="match status" value="2"/>
</dbReference>
<feature type="active site" description="Proton acceptor; for dehydratase activity" evidence="12">
    <location>
        <position position="1805"/>
    </location>
</feature>
<dbReference type="GO" id="GO:0047879">
    <property type="term" value="F:erythronolide synthase activity"/>
    <property type="evidence" value="ECO:0007669"/>
    <property type="project" value="UniProtKB-EC"/>
</dbReference>
<feature type="active site" description="Proton acceptor; for dehydratase activity" evidence="12">
    <location>
        <position position="170"/>
    </location>
</feature>
<dbReference type="InterPro" id="IPR016035">
    <property type="entry name" value="Acyl_Trfase/lysoPLipase"/>
</dbReference>
<dbReference type="SMART" id="SM00825">
    <property type="entry name" value="PKS_KS"/>
    <property type="match status" value="2"/>
</dbReference>
<dbReference type="SMART" id="SM00822">
    <property type="entry name" value="PKS_KR"/>
    <property type="match status" value="3"/>
</dbReference>
<gene>
    <name evidence="17" type="ORF">BLA60_36355</name>
</gene>
<dbReference type="CDD" id="cd08956">
    <property type="entry name" value="KR_3_FAS_SDR_x"/>
    <property type="match status" value="3"/>
</dbReference>
<evidence type="ECO:0000256" key="9">
    <source>
        <dbReference type="ARBA" id="ARBA00060622"/>
    </source>
</evidence>
<dbReference type="Pfam" id="PF00550">
    <property type="entry name" value="PP-binding"/>
    <property type="match status" value="3"/>
</dbReference>
<dbReference type="SMART" id="SM00823">
    <property type="entry name" value="PKS_PP"/>
    <property type="match status" value="3"/>
</dbReference>
<evidence type="ECO:0000313" key="17">
    <source>
        <dbReference type="EMBL" id="OLF05416.1"/>
    </source>
</evidence>
<dbReference type="Pfam" id="PF21089">
    <property type="entry name" value="PKS_DH_N"/>
    <property type="match status" value="3"/>
</dbReference>
<dbReference type="SUPFAM" id="SSF52151">
    <property type="entry name" value="FabD/lysophospholipase-like"/>
    <property type="match status" value="3"/>
</dbReference>
<dbReference type="Pfam" id="PF22953">
    <property type="entry name" value="SpnB_Rossmann"/>
    <property type="match status" value="3"/>
</dbReference>
<dbReference type="PROSITE" id="PS52004">
    <property type="entry name" value="KS3_2"/>
    <property type="match status" value="2"/>
</dbReference>
<organism evidence="17 18">
    <name type="scientific">Actinophytocola xinjiangensis</name>
    <dbReference type="NCBI Taxonomy" id="485602"/>
    <lineage>
        <taxon>Bacteria</taxon>
        <taxon>Bacillati</taxon>
        <taxon>Actinomycetota</taxon>
        <taxon>Actinomycetes</taxon>
        <taxon>Pseudonocardiales</taxon>
        <taxon>Pseudonocardiaceae</taxon>
    </lineage>
</organism>
<feature type="region of interest" description="C-terminal hotdog fold" evidence="12">
    <location>
        <begin position="1900"/>
        <end position="2034"/>
    </location>
</feature>
<dbReference type="InterPro" id="IPR016036">
    <property type="entry name" value="Malonyl_transacylase_ACP-bd"/>
</dbReference>
<dbReference type="InterPro" id="IPR009081">
    <property type="entry name" value="PP-bd_ACP"/>
</dbReference>
<dbReference type="GO" id="GO:0006633">
    <property type="term" value="P:fatty acid biosynthetic process"/>
    <property type="evidence" value="ECO:0007669"/>
    <property type="project" value="InterPro"/>
</dbReference>
<dbReference type="SUPFAM" id="SSF51735">
    <property type="entry name" value="NAD(P)-binding Rossmann-fold domains"/>
    <property type="match status" value="6"/>
</dbReference>
<protein>
    <recommendedName>
        <fullName evidence="11">6-deoxyerythronolide-B synthase</fullName>
        <ecNumber evidence="11">2.3.1.94</ecNumber>
    </recommendedName>
</protein>
<comment type="caution">
    <text evidence="17">The sequence shown here is derived from an EMBL/GenBank/DDBJ whole genome shotgun (WGS) entry which is preliminary data.</text>
</comment>
<evidence type="ECO:0000259" key="15">
    <source>
        <dbReference type="PROSITE" id="PS52004"/>
    </source>
</evidence>
<evidence type="ECO:0000256" key="3">
    <source>
        <dbReference type="ARBA" id="ARBA00022679"/>
    </source>
</evidence>
<comment type="function">
    <text evidence="8">Involved in the biosynthesis of antibiotic erythromycin via the biosynthesis of its aglycone precursor, 6-deoxyerythronolide B (6-dEB).</text>
</comment>
<dbReference type="InterPro" id="IPR049552">
    <property type="entry name" value="PKS_DH_N"/>
</dbReference>
<dbReference type="InterPro" id="IPR036291">
    <property type="entry name" value="NAD(P)-bd_dom_sf"/>
</dbReference>
<comment type="catalytic activity">
    <reaction evidence="7">
        <text>6 (S)-methylmalonyl-CoA + propanoyl-CoA + 6 NADPH + 12 H(+) = 6-deoxyerythronolide B + 6 CO2 + 6 NADP(+) + 7 CoA + H2O</text>
        <dbReference type="Rhea" id="RHEA:23068"/>
        <dbReference type="ChEBI" id="CHEBI:15377"/>
        <dbReference type="ChEBI" id="CHEBI:15378"/>
        <dbReference type="ChEBI" id="CHEBI:16089"/>
        <dbReference type="ChEBI" id="CHEBI:16526"/>
        <dbReference type="ChEBI" id="CHEBI:57287"/>
        <dbReference type="ChEBI" id="CHEBI:57327"/>
        <dbReference type="ChEBI" id="CHEBI:57392"/>
        <dbReference type="ChEBI" id="CHEBI:57783"/>
        <dbReference type="ChEBI" id="CHEBI:58349"/>
        <dbReference type="EC" id="2.3.1.94"/>
    </reaction>
</comment>
<dbReference type="InterPro" id="IPR050091">
    <property type="entry name" value="PKS_NRPS_Biosynth_Enz"/>
</dbReference>
<dbReference type="InterPro" id="IPR042104">
    <property type="entry name" value="PKS_dehydratase_sf"/>
</dbReference>
<evidence type="ECO:0000256" key="5">
    <source>
        <dbReference type="ARBA" id="ARBA00023268"/>
    </source>
</evidence>
<dbReference type="SUPFAM" id="SSF47336">
    <property type="entry name" value="ACP-like"/>
    <property type="match status" value="3"/>
</dbReference>
<dbReference type="Gene3D" id="1.10.1200.10">
    <property type="entry name" value="ACP-like"/>
    <property type="match status" value="3"/>
</dbReference>
<keyword evidence="4" id="KW-0677">Repeat</keyword>
<evidence type="ECO:0000256" key="2">
    <source>
        <dbReference type="ARBA" id="ARBA00022553"/>
    </source>
</evidence>
<accession>A0A7Z0WFK1</accession>
<dbReference type="InterPro" id="IPR032821">
    <property type="entry name" value="PKS_assoc"/>
</dbReference>
<sequence length="4273" mass="446037">MLDDFREAIAGIAFHEPVIPLVKDVTDLEYWVRHVRDTVRFADDVAATGADTFLEIGPDGTLSALVDGIPSLRKDRDEPTAFLTGLARLHVTGRAVDWAPLFAGAHRVDLPTYAFQRDRYWLPSGDQKATTGLAATGHPLLGTAIRVAGGDQVVLTGTVSTHTHPWLADHTVSGQILLPGAAVADLVVRAGDEVGAGTVAELTLLAPLVLDGDVSMQVVVDAPGADGRRAVGVYATGRDGAWDRYAEGVLDQNPPARPGFDRPTAGDPVDLTGWYDDLDTRGHGYGPAFRGVRAARRLGSDVITEVALPEGLDHTGFGIHPALLDAASQAMHLLPGHDRETRLPFSWTGLSLAATGATRLLVRITPDGENVRLVAHDPAGAPVLSVDAVVTRPVPAGRTGGHEHLHRVRWVPVTAGAGDREDVEFARAPDVYSALELVRNWLASGNARLVVVTTGAVDATGSDTVDLTAAPVWGLVRSAITEHPDRFALADLPAGLPVERVADAIRGAVAAGETQLAVRDGLLVPRLTPAGQAEPAGWPLDPDGTVLVTGGTGGLGAVLARHLVTEHGVRHLVLTSRRGLAAPGAVRLRDELTEAGANVTVAACDVTDRAALAALLAGIDRRLTAVVHAAGVLDDGVIESLTPQRLRAVMAPKADAAWLLHELTEGIDLAAFVLFSSVAATLGAAGQGNYAAANAYLEALAHHRHAEGLPAHALGWGLWARASGLTENLADTDLARLARDGVVALASEEGVALFDAALRRTEPVLVPARIDRARLSPATAPTVLRGLIRGVARRDAAPTSSWRTRLSTTPAGERELLVTALVREHAAAVLGVDAAAGVATPFKEVGFDSLTAIELRNRLAAELGLRLPSTVVFDHPTPAALAKFLVAELVGADTDVAVPDRVTRHDPGDDPVVIVGMSCRYPGGVESPEDLWRLVFSGTDGTSGFPTDRGWDLDALSADESTVGRGGFLDGAGDFDPVFFGISPGEALVMDPQQRLLLETSWEALERAGVDPTSLRGTRTGVFAGVMHHDYATRDARVPDELAGYLSTGSAGSVVSGRIAYVLGLEGPAVTVDTACSSSLVALHWAMQALRSGDCDLALAGGVTVMATPTAFVEFSRAGGLSPDGRCKAFSDTADGVAWSEGVGMLALARRSDAIRDGLPILAVVRGSAVNSDGASNGLTAPNGPSQQRVIRAALASAGLSTADVDVVEAHGTGTSLGDPIEAQALLATYGHGRDTPLLLGSLKSNVGHTQAAAGVGGVIKMVLAMRHGIVPATLYAERPSSHVDWSAGSVELVTENREWSADRPRRAAVSSFGISGTNAHVILEAAPEPAVPERPDAPAGPLVLSARTPAALAAQAERLLAYLPGEAPGDVGFSLALTRAALEHRAVVVGNHEAGLAALAAGRESADVVVGTASTGRVVFVFPGQGSQWVGMADRLLVESPVFAKRFAECAAALRSFVDWDPYDPPGLERVDVVQPLLWAVMVSLAEVWRHYGVVPAAVVGHSQGEIAAACVAGVLSVEDAARVVAVRSRVIGRELAGRGGMLSVALPASEVTARLGTYVGRLWLAAVNGPGSAVVSGDPDALAELRAECEARGVRAKQVAVDYASHSAHVDTIRAELVAELADLRPRPGEIPLYSTVQAERINPARMDAGYWVTNLRETVRFEETVKVLAGDGHDVFVEVSPHPVLTMGLSETVDVPVLGTLRHDEGGLDQFLASVTRAWTAGVAVDWHTVFPTGRRVELPTYPFQRQRYWLPAGTRTGDVGGAGLSAAGHPLLGAALRVGGGEQTVLTGRLSTRAQPWLADHVVAGATLLPAAAFVDLVVRAGDEVGAGTVEELTLLAPLTLNGDVPVQVVVDPPDETGRRTFAVHADTDGDRTRHAEGVLAPGVPALPALEWPSDAEPVDLTDWYAGRAAHGFAYGPAFQGLRSAWRAGEDVLAEVALPDDCDADGYGLHPALLDAALHAAQLLADPEDDLRLPFAWTGVSLAASGATRLRVRVTPRGDGFGLVAHDPAGQPVLAVEKLVTAAVTERPTGSDHLYRVTWSPALSAAVTDDDTRFTDVSDVHTALTVVRDWLATGDSRLVVVTRGAVDATGTDPVDLTAAPVWGLVRSAQLEHPDRLALLDIDGDIDIAGDLPSEDVRAALAAGETQLAIRDGRVLAARLTRVGPEPAGQPVLDPDGTVLITGGTGTLGALLARHLVTTHGVRHLVLTSRKGLAAPGAAGLVAELGELGARTDVVACDVADREAVAALLSRLPAPLTAVVHAAGVLDDGVVTSLTPDRLATVMAPKADAARHLHELTEGMDLAAFVLFSSVAGTFGSAGQANYAAANAYLDALATYRRASGLAGLSLAWGFWADRSGMTEHLDDGDVHRLGRDGIVGLSAAEGLALFDAAIARTEPVLVPVRVDRARLAHAPALLRHLVRGPARRTASDGGSTWRDRLAGLPEAERERLLTGLVGDHVTVVLGHGSPNGTTPFRELGFDSLTAIELRNRLATAVGVRLPATLVFDYPTPAALARFLDGELGGRTTRVTVTDRVAPSPDDDPVVIVGMSCRYPGGVETPEDLWRLVATGGETVGDFPADRGWDLDALFAGADEDASGTSYVSRGGFLDGPGDFDPVFFGITPGEALVMDPQQRLLLETAWEALESGGIDPTSLRGSRTGVFAGVMYNDYSGNRERVPRELEGYLSTAWAGSVASGRIAYVLGLEGPAVSVDTACSSSLVALHWALQALRAGECDLALAGGVAIMSTPQVFVEFSRQRGLAPDGRSKPFSDDADGVGWSEGVGMLTLERLSDARRNGHPVLAVVRGSAVNSDGASNGLSAPNGPSQQRVIMAALASAGLSTTDVDVVEAHGTGTTLGDPIEAQALLATYGQDRDTPLLLGSLKSNIGHAQAAAGVGGVIKMVAAMSHGVVPASLHVGRPSTKVDWAAGAVDLVTEGRAWPERDRPRRSAVSSFGLSGTNAHVILEQGPEPTPGNTDHSEPEHAGPAPWVLSARTPAALAAQARRLLGSLPEQAPGDVGFSLALTRAALEHRAVVVGNHEAGLAALAVGRESADVVVGTASTGRVVFVFPGQGSQWVGMADRLVAESPVFAKRFAECAAALRSFVDWDPYDPPGLERVDVVQPLLWAVMVSLAAVWRGYGVVPAAVVGHSQGEIAAACVAGVLSVEDAARVVAIRSRVIGRELAGRGGMLSVALPAADAALRLEKFDGRVSVAAVNGPASVVVSGDPDALDELVAQCHADGVRAKRIAVDYASHSAHVDTIAEELTEVLAGIRPRTGEIPLHSTVYAAHVDGTAMDAGYWVRNLRETVRFEETVKVLAGDGHDVFVEVSPHPVLTMGLSETVDVPVLDTLRDGEGGLDRFVASVARAWTAGVAVDWHTVFPTGRGVPLPTYAFEHTSYWLPVGSPGAGPHTAGHAVLDTVVPVAGSEQLVMTGRLSTRAQPWLADHVVTNEVMLPGAAFADLVVRAGDEVGAASIEELTLLAPLVLTGELSVQVVVEEPGEDGRRAFAVHARQARGDGTWVRHAVGVLSPDTVPVPEFAWPTDAEPVDLTGWYEQLADRGYAYGPAFQGLRAAWRAGDEVVADIELPEGLATEGFGLHPALFDAALHSVLLTGPGDEARLAFSWTDVSLAATGATRLRVRVTPDETGERVRVVAHDPAGAPVLVVGALATQPVVVGRAATDGLHRVRWLPAASAPATGTWRVLGADGFRLDDTYRDTSLADLVARGVPDTVFAAVSDADHALDLVRNWLVAAETRLVLVTRGAVDATGSDDLDLAAAPVWGLVRSAQIEHPDQFALLDLVGELPVERVLAALAAGQEQIAVRDGAVFAPRLVPAGPAPEPERTLDPAGTVLVTGGTGALGALVARHLVTEHGIRNLVLTSRRGPEAPGAADLVAELTGLGVTVDVVACDMADRAAVAGLLARLRVPLTGVVHTAGVVDDGVIESLTPQRLRTVMGPKADAAWHLHELTRDLDLAAFVLFSSVAGTFGGAGRGNYAAANAYLDALATHRRGAGLPGQSLAWGLWNERAGMLRHLANGDEERMTRDGMAGMAPNEALALFDAALGRPEPALVTMRIDRARLTATSAPALLRHLVATPARRGVAAAAAGAAWTDRLAVLPKLEGDRLLTELVRDHVAAVLGHGDPSGEAPFKELGFDSVTAIELRNRLASAVGLRLPATVIFDYPTADALAEFLRSRLVPDSDIDPVTRLLQQLDGLEEALSALPPDSGVGARLTALSRRYTGTATSLDSSEDVADRLHEASDDDLFEFMDTNFGK</sequence>
<dbReference type="PANTHER" id="PTHR43775:SF51">
    <property type="entry name" value="INACTIVE PHENOLPHTHIOCEROL SYNTHESIS POLYKETIDE SYNTHASE TYPE I PKS1-RELATED"/>
    <property type="match status" value="1"/>
</dbReference>
<dbReference type="PROSITE" id="PS00012">
    <property type="entry name" value="PHOSPHOPANTETHEINE"/>
    <property type="match status" value="3"/>
</dbReference>
<dbReference type="InterPro" id="IPR001227">
    <property type="entry name" value="Ac_transferase_dom_sf"/>
</dbReference>
<feature type="region of interest" description="N-terminal hotdog fold" evidence="12">
    <location>
        <begin position="138"/>
        <end position="257"/>
    </location>
</feature>
<dbReference type="Gene3D" id="3.30.70.3290">
    <property type="match status" value="2"/>
</dbReference>
<dbReference type="PROSITE" id="PS50075">
    <property type="entry name" value="CARRIER"/>
    <property type="match status" value="3"/>
</dbReference>
<dbReference type="EC" id="2.3.1.94" evidence="11"/>
<feature type="active site" description="Proton donor; for dehydratase activity" evidence="12">
    <location>
        <position position="3603"/>
    </location>
</feature>
<dbReference type="Proteomes" id="UP000185696">
    <property type="component" value="Unassembled WGS sequence"/>
</dbReference>
<dbReference type="Gene3D" id="3.40.366.10">
    <property type="entry name" value="Malonyl-Coenzyme A Acyl Carrier Protein, domain 2"/>
    <property type="match status" value="3"/>
</dbReference>
<keyword evidence="1" id="KW-0596">Phosphopantetheine</keyword>
<evidence type="ECO:0000259" key="16">
    <source>
        <dbReference type="PROSITE" id="PS52019"/>
    </source>
</evidence>
<proteinExistence type="predicted"/>
<evidence type="ECO:0000256" key="10">
    <source>
        <dbReference type="ARBA" id="ARBA00063272"/>
    </source>
</evidence>
<dbReference type="FunFam" id="3.40.366.10:FF:000002">
    <property type="entry name" value="Probable polyketide synthase 2"/>
    <property type="match status" value="2"/>
</dbReference>
<feature type="domain" description="Carrier" evidence="14">
    <location>
        <begin position="813"/>
        <end position="889"/>
    </location>
</feature>
<evidence type="ECO:0000259" key="14">
    <source>
        <dbReference type="PROSITE" id="PS50075"/>
    </source>
</evidence>
<dbReference type="PANTHER" id="PTHR43775">
    <property type="entry name" value="FATTY ACID SYNTHASE"/>
    <property type="match status" value="1"/>
</dbReference>
<feature type="active site" description="Proton donor; for dehydratase activity" evidence="12">
    <location>
        <position position="325"/>
    </location>
</feature>
<dbReference type="InterPro" id="IPR014043">
    <property type="entry name" value="Acyl_transferase_dom"/>
</dbReference>
<dbReference type="InterPro" id="IPR016039">
    <property type="entry name" value="Thiolase-like"/>
</dbReference>
<dbReference type="Gene3D" id="3.40.50.720">
    <property type="entry name" value="NAD(P)-binding Rossmann-like Domain"/>
    <property type="match status" value="3"/>
</dbReference>
<evidence type="ECO:0000256" key="13">
    <source>
        <dbReference type="SAM" id="MobiDB-lite"/>
    </source>
</evidence>
<feature type="domain" description="PKS/mFAS DH" evidence="16">
    <location>
        <begin position="3414"/>
        <end position="3679"/>
    </location>
</feature>
<feature type="region of interest" description="N-terminal hotdog fold" evidence="12">
    <location>
        <begin position="3414"/>
        <end position="3535"/>
    </location>
</feature>
<keyword evidence="5" id="KW-0511">Multifunctional enzyme</keyword>
<evidence type="ECO:0000256" key="12">
    <source>
        <dbReference type="PROSITE-ProRule" id="PRU01363"/>
    </source>
</evidence>
<dbReference type="InterPro" id="IPR049900">
    <property type="entry name" value="PKS_mFAS_DH"/>
</dbReference>
<feature type="domain" description="PKS/mFAS DH" evidence="16">
    <location>
        <begin position="1773"/>
        <end position="2034"/>
    </location>
</feature>
<dbReference type="Pfam" id="PF02801">
    <property type="entry name" value="Ketoacyl-synt_C"/>
    <property type="match status" value="2"/>
</dbReference>
<dbReference type="InterPro" id="IPR013968">
    <property type="entry name" value="PKS_KR"/>
</dbReference>
<dbReference type="Pfam" id="PF00698">
    <property type="entry name" value="Acyl_transf_1"/>
    <property type="match status" value="2"/>
</dbReference>
<dbReference type="GO" id="GO:0004315">
    <property type="term" value="F:3-oxoacyl-[acyl-carrier-protein] synthase activity"/>
    <property type="evidence" value="ECO:0007669"/>
    <property type="project" value="InterPro"/>
</dbReference>
<feature type="domain" description="Carrier" evidence="14">
    <location>
        <begin position="2447"/>
        <end position="2523"/>
    </location>
</feature>
<dbReference type="CDD" id="cd00833">
    <property type="entry name" value="PKS"/>
    <property type="match status" value="2"/>
</dbReference>
<dbReference type="InterPro" id="IPR055123">
    <property type="entry name" value="SpnB-like_Rossmann"/>
</dbReference>
<dbReference type="Pfam" id="PF14765">
    <property type="entry name" value="PS-DH"/>
    <property type="match status" value="3"/>
</dbReference>
<dbReference type="SUPFAM" id="SSF55048">
    <property type="entry name" value="Probable ACP-binding domain of malonyl-CoA ACP transacylase"/>
    <property type="match status" value="2"/>
</dbReference>
<feature type="region of interest" description="C-terminal hotdog fold" evidence="12">
    <location>
        <begin position="266"/>
        <end position="400"/>
    </location>
</feature>
<dbReference type="FunFam" id="3.40.47.10:FF:000019">
    <property type="entry name" value="Polyketide synthase type I"/>
    <property type="match status" value="2"/>
</dbReference>
<keyword evidence="18" id="KW-1185">Reference proteome</keyword>
<evidence type="ECO:0000256" key="6">
    <source>
        <dbReference type="ARBA" id="ARBA00023315"/>
    </source>
</evidence>
<dbReference type="SMART" id="SM00827">
    <property type="entry name" value="PKS_AT"/>
    <property type="match status" value="2"/>
</dbReference>
<dbReference type="EMBL" id="MSIF01000029">
    <property type="protein sequence ID" value="OLF05416.1"/>
    <property type="molecule type" value="Genomic_DNA"/>
</dbReference>
<dbReference type="Pfam" id="PF16197">
    <property type="entry name" value="KAsynt_C_assoc"/>
    <property type="match status" value="2"/>
</dbReference>
<evidence type="ECO:0000313" key="18">
    <source>
        <dbReference type="Proteomes" id="UP000185696"/>
    </source>
</evidence>
<dbReference type="InterPro" id="IPR049551">
    <property type="entry name" value="PKS_DH_C"/>
</dbReference>
<keyword evidence="3" id="KW-0808">Transferase</keyword>
<feature type="domain" description="Ketosynthase family 3 (KS3)" evidence="15">
    <location>
        <begin position="2542"/>
        <end position="2967"/>
    </location>
</feature>
<dbReference type="InterPro" id="IPR020841">
    <property type="entry name" value="PKS_Beta-ketoAc_synthase_dom"/>
</dbReference>
<comment type="subunit">
    <text evidence="10">Homodimer. Erythronolide synthase is composed of EryAI, EryAII and EryAIII multimodular (2 modules) polypeptides each coding for a functional synthase subunit which participates in 2 of the six FAS-like elongation steps required for formation of the polyketide. Module 1, 2, 3, 4, 5, and 6 participating in biosynthesis steps 1, 2, 3, 4, 5, and 6, respectively.</text>
</comment>
<dbReference type="Gene3D" id="3.40.47.10">
    <property type="match status" value="2"/>
</dbReference>